<organism evidence="2 3">
    <name type="scientific">Bifidobacterium longum subsp. longum</name>
    <dbReference type="NCBI Taxonomy" id="1679"/>
    <lineage>
        <taxon>Bacteria</taxon>
        <taxon>Bacillati</taxon>
        <taxon>Actinomycetota</taxon>
        <taxon>Actinomycetes</taxon>
        <taxon>Bifidobacteriales</taxon>
        <taxon>Bifidobacteriaceae</taxon>
        <taxon>Bifidobacterium</taxon>
    </lineage>
</organism>
<evidence type="ECO:0000313" key="2">
    <source>
        <dbReference type="EMBL" id="TCD94981.1"/>
    </source>
</evidence>
<dbReference type="Proteomes" id="UP000293441">
    <property type="component" value="Unassembled WGS sequence"/>
</dbReference>
<gene>
    <name evidence="2" type="ORF">MCC10015_2228</name>
</gene>
<proteinExistence type="predicted"/>
<dbReference type="EMBL" id="SHPX01000067">
    <property type="protein sequence ID" value="TCD94981.1"/>
    <property type="molecule type" value="Genomic_DNA"/>
</dbReference>
<accession>A0A4R0T791</accession>
<reference evidence="2 3" key="1">
    <citation type="journal article" date="2018" name="Sci. Rep.">
        <title>Genomic diversity and distribution of Bifidobacterium longum subsp. longum across the human lifespan.</title>
        <authorList>
            <person name="Odamaki T."/>
            <person name="Bottacini F."/>
            <person name="Kato K."/>
            <person name="Mitsuyama E."/>
            <person name="Yoshida K."/>
            <person name="Horigome A."/>
            <person name="Xiao J.Z."/>
            <person name="van Sinderen D."/>
        </authorList>
    </citation>
    <scope>NUCLEOTIDE SEQUENCE [LARGE SCALE GENOMIC DNA]</scope>
    <source>
        <strain evidence="2 3">MCC10015</strain>
    </source>
</reference>
<feature type="region of interest" description="Disordered" evidence="1">
    <location>
        <begin position="1"/>
        <end position="41"/>
    </location>
</feature>
<evidence type="ECO:0000256" key="1">
    <source>
        <dbReference type="SAM" id="MobiDB-lite"/>
    </source>
</evidence>
<evidence type="ECO:0000313" key="3">
    <source>
        <dbReference type="Proteomes" id="UP000293441"/>
    </source>
</evidence>
<dbReference type="AlphaFoldDB" id="A0A4R0T791"/>
<feature type="compositionally biased region" description="Basic residues" evidence="1">
    <location>
        <begin position="150"/>
        <end position="159"/>
    </location>
</feature>
<feature type="compositionally biased region" description="Basic and acidic residues" evidence="1">
    <location>
        <begin position="1"/>
        <end position="12"/>
    </location>
</feature>
<name>A0A4R0T791_BIFLL</name>
<feature type="region of interest" description="Disordered" evidence="1">
    <location>
        <begin position="129"/>
        <end position="171"/>
    </location>
</feature>
<comment type="caution">
    <text evidence="2">The sequence shown here is derived from an EMBL/GenBank/DDBJ whole genome shotgun (WGS) entry which is preliminary data.</text>
</comment>
<protein>
    <submittedName>
        <fullName evidence="2">Uncharacterized protein</fullName>
    </submittedName>
</protein>
<sequence length="171" mass="18911">MIADADTHEGRLYRQRRQRGMTGEPSRRRNRCSITTRPPSSHDKWRLTVPTLHLHHAASFLCVGCALRPSAGVLQTCAQHGHARHGNVEHHRQVEVVAAVRRAGRQQARSGTTGREAALTPGTLKRFMRSHGSPHPRNRPTPHANGPRACRGHAPRHSRGPLACGVGRFRG</sequence>
<feature type="compositionally biased region" description="Basic residues" evidence="1">
    <location>
        <begin position="129"/>
        <end position="140"/>
    </location>
</feature>